<feature type="active site" description="Proton acceptor" evidence="6">
    <location>
        <position position="248"/>
    </location>
</feature>
<dbReference type="HOGENOM" id="CLU_027539_3_1_10"/>
<feature type="binding site" evidence="7">
    <location>
        <position position="151"/>
    </location>
    <ligand>
        <name>Mg(2+)</name>
        <dbReference type="ChEBI" id="CHEBI:18420"/>
        <label>1</label>
    </ligand>
</feature>
<dbReference type="PANTHER" id="PTHR22748:SF6">
    <property type="entry name" value="DNA-(APURINIC OR APYRIMIDINIC SITE) ENDONUCLEASE"/>
    <property type="match status" value="1"/>
</dbReference>
<feature type="site" description="Transition state stabilizer" evidence="8">
    <location>
        <position position="151"/>
    </location>
</feature>
<dbReference type="InterPro" id="IPR020848">
    <property type="entry name" value="AP_endonuclease_F1_CS"/>
</dbReference>
<dbReference type="InterPro" id="IPR004808">
    <property type="entry name" value="AP_endonuc_1"/>
</dbReference>
<keyword evidence="7" id="KW-0464">Manganese</keyword>
<dbReference type="Gene3D" id="3.60.10.10">
    <property type="entry name" value="Endonuclease/exonuclease/phosphatase"/>
    <property type="match status" value="1"/>
</dbReference>
<dbReference type="AlphaFoldDB" id="J0XUZ0"/>
<evidence type="ECO:0000256" key="2">
    <source>
        <dbReference type="ARBA" id="ARBA00007092"/>
    </source>
</evidence>
<organism evidence="10 11">
    <name type="scientific">Saprospira grandis DSM 2844</name>
    <dbReference type="NCBI Taxonomy" id="694433"/>
    <lineage>
        <taxon>Bacteria</taxon>
        <taxon>Pseudomonadati</taxon>
        <taxon>Bacteroidota</taxon>
        <taxon>Saprospiria</taxon>
        <taxon>Saprospirales</taxon>
        <taxon>Saprospiraceae</taxon>
        <taxon>Saprospira</taxon>
    </lineage>
</organism>
<comment type="cofactor">
    <cofactor evidence="7">
        <name>Mg(2+)</name>
        <dbReference type="ChEBI" id="CHEBI:18420"/>
    </cofactor>
    <cofactor evidence="7">
        <name>Mn(2+)</name>
        <dbReference type="ChEBI" id="CHEBI:29035"/>
    </cofactor>
    <text evidence="7">Probably binds two magnesium or manganese ions per subunit.</text>
</comment>
<evidence type="ECO:0000259" key="9">
    <source>
        <dbReference type="Pfam" id="PF03372"/>
    </source>
</evidence>
<dbReference type="EMBL" id="JH719942">
    <property type="protein sequence ID" value="EJF52781.1"/>
    <property type="molecule type" value="Genomic_DNA"/>
</dbReference>
<feature type="site" description="Important for catalytic activity" evidence="8">
    <location>
        <position position="222"/>
    </location>
</feature>
<evidence type="ECO:0000256" key="4">
    <source>
        <dbReference type="ARBA" id="ARBA00022801"/>
    </source>
</evidence>
<comment type="similarity">
    <text evidence="2">Belongs to the DNA repair enzymes AP/ExoA family.</text>
</comment>
<feature type="active site" evidence="6">
    <location>
        <position position="109"/>
    </location>
</feature>
<feature type="binding site" evidence="7">
    <location>
        <position position="7"/>
    </location>
    <ligand>
        <name>Mg(2+)</name>
        <dbReference type="ChEBI" id="CHEBI:18420"/>
        <label>1</label>
    </ligand>
</feature>
<keyword evidence="3 7" id="KW-0479">Metal-binding</keyword>
<dbReference type="PROSITE" id="PS00727">
    <property type="entry name" value="AP_NUCLEASE_F1_2"/>
    <property type="match status" value="1"/>
</dbReference>
<name>J0XUZ0_9BACT</name>
<feature type="site" description="Interaction with DNA substrate" evidence="8">
    <location>
        <position position="248"/>
    </location>
</feature>
<evidence type="ECO:0000256" key="1">
    <source>
        <dbReference type="ARBA" id="ARBA00001936"/>
    </source>
</evidence>
<reference evidence="11" key="1">
    <citation type="journal article" date="2012" name="Stand. Genomic Sci.">
        <title>Permanent draft genome sequence of the gliding predator Saprospira grandis strain Sa g1 (= HR1).</title>
        <authorList>
            <person name="Mavromatis K."/>
            <person name="Chertkov O."/>
            <person name="Lapidus A."/>
            <person name="Nolan M."/>
            <person name="Lucas S."/>
            <person name="Tice H."/>
            <person name="Del Rio T.G."/>
            <person name="Cheng J.F."/>
            <person name="Han C."/>
            <person name="Tapia R."/>
            <person name="Bruce D."/>
            <person name="Goodwin L.A."/>
            <person name="Pitluck S."/>
            <person name="Huntemann M."/>
            <person name="Liolios K."/>
            <person name="Pagani I."/>
            <person name="Ivanova N."/>
            <person name="Mikhailova N."/>
            <person name="Pati A."/>
            <person name="Chen A."/>
            <person name="Palaniappan K."/>
            <person name="Land M."/>
            <person name="Brambilla E.M."/>
            <person name="Rohde M."/>
            <person name="Spring S."/>
            <person name="Goker M."/>
            <person name="Detter J.C."/>
            <person name="Bristow J."/>
            <person name="Eisen J.A."/>
            <person name="Markowitz V."/>
            <person name="Hugenholtz P."/>
            <person name="Kyrpides N.C."/>
            <person name="Klenk H.P."/>
            <person name="Woyke T."/>
        </authorList>
    </citation>
    <scope>NUCLEOTIDE SEQUENCE [LARGE SCALE GENOMIC DNA]</scope>
    <source>
        <strain evidence="11">DSM 2844</strain>
    </source>
</reference>
<dbReference type="GO" id="GO:0046872">
    <property type="term" value="F:metal ion binding"/>
    <property type="evidence" value="ECO:0007669"/>
    <property type="project" value="UniProtKB-KW"/>
</dbReference>
<sequence length="257" mass="29733">MKVLSYNVNGLRAAIRKGFVDWVKENDIDIIGLQEAKALREQVDLEELQAAGYEHIYWHAAEKKGYSGVVVLSKVKADLEVQGMGIERFDKEGRVLRLDFGDWTLLNCYFPSGTSGSVRQEVKYDFLDSIYDWVQELKKERPKILLQGDYNIAHEEIDIHNPKRNHKTSGFLPEERAWMSKWLEEGGFVDSFRQQHPEEQKFSWWSMRSKTARANNKGWRIDYQCVSEDLVPAIKGAELLNDAVHSDHCPCLIELDV</sequence>
<evidence type="ECO:0000256" key="6">
    <source>
        <dbReference type="PIRSR" id="PIRSR604808-1"/>
    </source>
</evidence>
<dbReference type="OrthoDB" id="9803914at2"/>
<dbReference type="GO" id="GO:0003906">
    <property type="term" value="F:DNA-(apurinic or apyrimidinic site) endonuclease activity"/>
    <property type="evidence" value="ECO:0007669"/>
    <property type="project" value="TreeGrafter"/>
</dbReference>
<protein>
    <submittedName>
        <fullName evidence="10">Exodeoxyribonuclease III</fullName>
    </submittedName>
</protein>
<dbReference type="GO" id="GO:0006284">
    <property type="term" value="P:base-excision repair"/>
    <property type="evidence" value="ECO:0007669"/>
    <property type="project" value="TreeGrafter"/>
</dbReference>
<dbReference type="NCBIfam" id="TIGR00633">
    <property type="entry name" value="xth"/>
    <property type="match status" value="1"/>
</dbReference>
<evidence type="ECO:0000256" key="3">
    <source>
        <dbReference type="ARBA" id="ARBA00022723"/>
    </source>
</evidence>
<dbReference type="Pfam" id="PF03372">
    <property type="entry name" value="Exo_endo_phos"/>
    <property type="match status" value="1"/>
</dbReference>
<dbReference type="CDD" id="cd10281">
    <property type="entry name" value="Nape_like_AP-endo"/>
    <property type="match status" value="1"/>
</dbReference>
<accession>J0XUZ0</accession>
<dbReference type="GO" id="GO:0008081">
    <property type="term" value="F:phosphoric diester hydrolase activity"/>
    <property type="evidence" value="ECO:0007669"/>
    <property type="project" value="TreeGrafter"/>
</dbReference>
<feature type="active site" description="Proton donor/acceptor" evidence="6">
    <location>
        <position position="149"/>
    </location>
</feature>
<dbReference type="RefSeq" id="WP_002657987.1">
    <property type="nucleotide sequence ID" value="NZ_JH719942.1"/>
</dbReference>
<dbReference type="InterPro" id="IPR036691">
    <property type="entry name" value="Endo/exonu/phosph_ase_sf"/>
</dbReference>
<dbReference type="SUPFAM" id="SSF56219">
    <property type="entry name" value="DNase I-like"/>
    <property type="match status" value="1"/>
</dbReference>
<dbReference type="NCBIfam" id="TIGR00195">
    <property type="entry name" value="exoDNase_III"/>
    <property type="match status" value="1"/>
</dbReference>
<feature type="domain" description="Endonuclease/exonuclease/phosphatase" evidence="9">
    <location>
        <begin position="4"/>
        <end position="248"/>
    </location>
</feature>
<evidence type="ECO:0000313" key="10">
    <source>
        <dbReference type="EMBL" id="EJF52781.1"/>
    </source>
</evidence>
<evidence type="ECO:0000313" key="11">
    <source>
        <dbReference type="Proteomes" id="UP000005113"/>
    </source>
</evidence>
<dbReference type="GO" id="GO:0003677">
    <property type="term" value="F:DNA binding"/>
    <property type="evidence" value="ECO:0007669"/>
    <property type="project" value="InterPro"/>
</dbReference>
<feature type="binding site" evidence="7">
    <location>
        <position position="35"/>
    </location>
    <ligand>
        <name>Mg(2+)</name>
        <dbReference type="ChEBI" id="CHEBI:18420"/>
        <label>1</label>
    </ligand>
</feature>
<dbReference type="Proteomes" id="UP000005113">
    <property type="component" value="Unassembled WGS sequence"/>
</dbReference>
<evidence type="ECO:0000256" key="5">
    <source>
        <dbReference type="ARBA" id="ARBA00022842"/>
    </source>
</evidence>
<dbReference type="PROSITE" id="PS51435">
    <property type="entry name" value="AP_NUCLEASE_F1_4"/>
    <property type="match status" value="1"/>
</dbReference>
<dbReference type="InterPro" id="IPR005135">
    <property type="entry name" value="Endo/exonuclease/phosphatase"/>
</dbReference>
<evidence type="ECO:0000256" key="8">
    <source>
        <dbReference type="PIRSR" id="PIRSR604808-3"/>
    </source>
</evidence>
<gene>
    <name evidence="10" type="ORF">SapgrDRAFT_1056</name>
</gene>
<feature type="binding site" evidence="7">
    <location>
        <position position="149"/>
    </location>
    <ligand>
        <name>Mg(2+)</name>
        <dbReference type="ChEBI" id="CHEBI:18420"/>
        <label>1</label>
    </ligand>
</feature>
<keyword evidence="5 7" id="KW-0460">Magnesium</keyword>
<proteinExistence type="inferred from homology"/>
<feature type="binding site" evidence="7">
    <location>
        <position position="248"/>
    </location>
    <ligand>
        <name>Mg(2+)</name>
        <dbReference type="ChEBI" id="CHEBI:18420"/>
        <label>1</label>
    </ligand>
</feature>
<comment type="cofactor">
    <cofactor evidence="1">
        <name>Mn(2+)</name>
        <dbReference type="ChEBI" id="CHEBI:29035"/>
    </cofactor>
</comment>
<dbReference type="GO" id="GO:0008311">
    <property type="term" value="F:double-stranded DNA 3'-5' DNA exonuclease activity"/>
    <property type="evidence" value="ECO:0007669"/>
    <property type="project" value="TreeGrafter"/>
</dbReference>
<keyword evidence="4" id="KW-0378">Hydrolase</keyword>
<evidence type="ECO:0000256" key="7">
    <source>
        <dbReference type="PIRSR" id="PIRSR604808-2"/>
    </source>
</evidence>
<feature type="binding site" evidence="7">
    <location>
        <position position="247"/>
    </location>
    <ligand>
        <name>Mg(2+)</name>
        <dbReference type="ChEBI" id="CHEBI:18420"/>
        <label>1</label>
    </ligand>
</feature>
<dbReference type="PANTHER" id="PTHR22748">
    <property type="entry name" value="AP ENDONUCLEASE"/>
    <property type="match status" value="1"/>
</dbReference>